<comment type="caution">
    <text evidence="1">The sequence shown here is derived from an EMBL/GenBank/DDBJ whole genome shotgun (WGS) entry which is preliminary data.</text>
</comment>
<gene>
    <name evidence="1" type="ORF">COU10_01660</name>
</gene>
<dbReference type="AlphaFoldDB" id="A0A2H0UNG7"/>
<dbReference type="Proteomes" id="UP000230903">
    <property type="component" value="Unassembled WGS sequence"/>
</dbReference>
<reference evidence="2" key="1">
    <citation type="submission" date="2017-09" db="EMBL/GenBank/DDBJ databases">
        <title>Depth-based differentiation of microbial function through sediment-hosted aquifers and enrichment of novel symbionts in the deep terrestrial subsurface.</title>
        <authorList>
            <person name="Probst A.J."/>
            <person name="Ladd B."/>
            <person name="Jarett J.K."/>
            <person name="Geller-Mcgrath D.E."/>
            <person name="Sieber C.M.K."/>
            <person name="Emerson J.B."/>
            <person name="Anantharaman K."/>
            <person name="Thomas B.C."/>
            <person name="Malmstrom R."/>
            <person name="Stieglmeier M."/>
            <person name="Klingl A."/>
            <person name="Woyke T."/>
            <person name="Ryan C.M."/>
            <person name="Banfield J.F."/>
        </authorList>
    </citation>
    <scope>NUCLEOTIDE SEQUENCE [LARGE SCALE GENOMIC DNA]</scope>
</reference>
<evidence type="ECO:0000313" key="1">
    <source>
        <dbReference type="EMBL" id="PIR87969.1"/>
    </source>
</evidence>
<organism evidence="1 2">
    <name type="scientific">Candidatus Harrisonbacteria bacterium CG10_big_fil_rev_8_21_14_0_10_45_28</name>
    <dbReference type="NCBI Taxonomy" id="1974586"/>
    <lineage>
        <taxon>Bacteria</taxon>
        <taxon>Candidatus Harrisoniibacteriota</taxon>
    </lineage>
</organism>
<protein>
    <submittedName>
        <fullName evidence="1">Uncharacterized protein</fullName>
    </submittedName>
</protein>
<proteinExistence type="predicted"/>
<dbReference type="EMBL" id="PFBC01000028">
    <property type="protein sequence ID" value="PIR87969.1"/>
    <property type="molecule type" value="Genomic_DNA"/>
</dbReference>
<accession>A0A2H0UNG7</accession>
<evidence type="ECO:0000313" key="2">
    <source>
        <dbReference type="Proteomes" id="UP000230903"/>
    </source>
</evidence>
<name>A0A2H0UNG7_9BACT</name>
<sequence length="70" mass="8004">MVKSGKIRQGICSPSRASFGKLRASRPAKEKTKIQLRTATDFCLLRWVNHLPRLGVESRRALEPVFSYFL</sequence>